<gene>
    <name evidence="2" type="ORF">PMAYCL1PPCAC_16275</name>
</gene>
<accession>A0AAN5HZ39</accession>
<dbReference type="EMBL" id="BTRK01000004">
    <property type="protein sequence ID" value="GMR46080.1"/>
    <property type="molecule type" value="Genomic_DNA"/>
</dbReference>
<organism evidence="2 3">
    <name type="scientific">Pristionchus mayeri</name>
    <dbReference type="NCBI Taxonomy" id="1317129"/>
    <lineage>
        <taxon>Eukaryota</taxon>
        <taxon>Metazoa</taxon>
        <taxon>Ecdysozoa</taxon>
        <taxon>Nematoda</taxon>
        <taxon>Chromadorea</taxon>
        <taxon>Rhabditida</taxon>
        <taxon>Rhabditina</taxon>
        <taxon>Diplogasteromorpha</taxon>
        <taxon>Diplogasteroidea</taxon>
        <taxon>Neodiplogasteridae</taxon>
        <taxon>Pristionchus</taxon>
    </lineage>
</organism>
<comment type="caution">
    <text evidence="2">The sequence shown here is derived from an EMBL/GenBank/DDBJ whole genome shotgun (WGS) entry which is preliminary data.</text>
</comment>
<feature type="signal peptide" evidence="1">
    <location>
        <begin position="1"/>
        <end position="22"/>
    </location>
</feature>
<proteinExistence type="predicted"/>
<evidence type="ECO:0000313" key="3">
    <source>
        <dbReference type="Proteomes" id="UP001328107"/>
    </source>
</evidence>
<sequence>LVMDSRFLVLFLVFSSFLAVEARVLDTSSPDLCERRCMTSTIRECSPADFMLGYEGATTACLRCLDQCNGKVQDDLSALWR</sequence>
<feature type="non-terminal residue" evidence="2">
    <location>
        <position position="1"/>
    </location>
</feature>
<protein>
    <submittedName>
        <fullName evidence="2">Uncharacterized protein</fullName>
    </submittedName>
</protein>
<dbReference type="AlphaFoldDB" id="A0AAN5HZ39"/>
<name>A0AAN5HZ39_9BILA</name>
<reference evidence="3" key="1">
    <citation type="submission" date="2022-10" db="EMBL/GenBank/DDBJ databases">
        <title>Genome assembly of Pristionchus species.</title>
        <authorList>
            <person name="Yoshida K."/>
            <person name="Sommer R.J."/>
        </authorList>
    </citation>
    <scope>NUCLEOTIDE SEQUENCE [LARGE SCALE GENOMIC DNA]</scope>
    <source>
        <strain evidence="3">RS5460</strain>
    </source>
</reference>
<keyword evidence="1" id="KW-0732">Signal</keyword>
<feature type="chain" id="PRO_5042964031" evidence="1">
    <location>
        <begin position="23"/>
        <end position="81"/>
    </location>
</feature>
<dbReference type="Proteomes" id="UP001328107">
    <property type="component" value="Unassembled WGS sequence"/>
</dbReference>
<evidence type="ECO:0000256" key="1">
    <source>
        <dbReference type="SAM" id="SignalP"/>
    </source>
</evidence>
<keyword evidence="3" id="KW-1185">Reference proteome</keyword>
<evidence type="ECO:0000313" key="2">
    <source>
        <dbReference type="EMBL" id="GMR46080.1"/>
    </source>
</evidence>